<dbReference type="CDD" id="cd04770">
    <property type="entry name" value="HTH_HMRTR"/>
    <property type="match status" value="1"/>
</dbReference>
<dbReference type="InterPro" id="IPR047057">
    <property type="entry name" value="MerR_fam"/>
</dbReference>
<name>A0ABV4TT18_9GAMM</name>
<keyword evidence="1" id="KW-0805">Transcription regulation</keyword>
<feature type="domain" description="HTH merR-type" evidence="4">
    <location>
        <begin position="3"/>
        <end position="72"/>
    </location>
</feature>
<keyword evidence="2" id="KW-0238">DNA-binding</keyword>
<dbReference type="PANTHER" id="PTHR30204:SF92">
    <property type="entry name" value="HTH-TYPE TRANSCRIPTIONAL REGULATOR ZNTR"/>
    <property type="match status" value="1"/>
</dbReference>
<dbReference type="Gene3D" id="1.10.1660.10">
    <property type="match status" value="1"/>
</dbReference>
<dbReference type="Pfam" id="PF00376">
    <property type="entry name" value="MerR"/>
    <property type="match status" value="1"/>
</dbReference>
<dbReference type="Pfam" id="PF09278">
    <property type="entry name" value="MerR-DNA-bind"/>
    <property type="match status" value="1"/>
</dbReference>
<comment type="caution">
    <text evidence="5">The sequence shown here is derived from an EMBL/GenBank/DDBJ whole genome shotgun (WGS) entry which is preliminary data.</text>
</comment>
<evidence type="ECO:0000256" key="1">
    <source>
        <dbReference type="ARBA" id="ARBA00023015"/>
    </source>
</evidence>
<evidence type="ECO:0000256" key="3">
    <source>
        <dbReference type="ARBA" id="ARBA00023163"/>
    </source>
</evidence>
<dbReference type="InterPro" id="IPR009061">
    <property type="entry name" value="DNA-bd_dom_put_sf"/>
</dbReference>
<keyword evidence="3" id="KW-0804">Transcription</keyword>
<dbReference type="SMART" id="SM00422">
    <property type="entry name" value="HTH_MERR"/>
    <property type="match status" value="1"/>
</dbReference>
<gene>
    <name evidence="5" type="ORF">ACERLL_05580</name>
</gene>
<dbReference type="Proteomes" id="UP001575181">
    <property type="component" value="Unassembled WGS sequence"/>
</dbReference>
<organism evidence="5 6">
    <name type="scientific">Thiohalorhabdus methylotrophus</name>
    <dbReference type="NCBI Taxonomy" id="3242694"/>
    <lineage>
        <taxon>Bacteria</taxon>
        <taxon>Pseudomonadati</taxon>
        <taxon>Pseudomonadota</taxon>
        <taxon>Gammaproteobacteria</taxon>
        <taxon>Thiohalorhabdales</taxon>
        <taxon>Thiohalorhabdaceae</taxon>
        <taxon>Thiohalorhabdus</taxon>
    </lineage>
</organism>
<dbReference type="PRINTS" id="PR00040">
    <property type="entry name" value="HTHMERR"/>
</dbReference>
<dbReference type="EMBL" id="JBGUAW010000003">
    <property type="protein sequence ID" value="MFA9460294.1"/>
    <property type="molecule type" value="Genomic_DNA"/>
</dbReference>
<dbReference type="PROSITE" id="PS50937">
    <property type="entry name" value="HTH_MERR_2"/>
    <property type="match status" value="1"/>
</dbReference>
<sequence>MSTMTIGQLAGELGLATETLRYYERRGLVIPSGRSGSGYRLYGEDARERLRFIRRAQALGFSLDEVAELLAMSDSPQAGAGEVKALTDNRIADIEARIRDLEHLRDGLKALSEQCPGHGSTADCPILSALNRDDE</sequence>
<dbReference type="PANTHER" id="PTHR30204">
    <property type="entry name" value="REDOX-CYCLING DRUG-SENSING TRANSCRIPTIONAL ACTIVATOR SOXR"/>
    <property type="match status" value="1"/>
</dbReference>
<dbReference type="InterPro" id="IPR000551">
    <property type="entry name" value="MerR-type_HTH_dom"/>
</dbReference>
<dbReference type="SUPFAM" id="SSF46955">
    <property type="entry name" value="Putative DNA-binding domain"/>
    <property type="match status" value="1"/>
</dbReference>
<dbReference type="PROSITE" id="PS00552">
    <property type="entry name" value="HTH_MERR_1"/>
    <property type="match status" value="1"/>
</dbReference>
<evidence type="ECO:0000259" key="4">
    <source>
        <dbReference type="PROSITE" id="PS50937"/>
    </source>
</evidence>
<dbReference type="InterPro" id="IPR015358">
    <property type="entry name" value="Tscrpt_reg_MerR_DNA-bd"/>
</dbReference>
<proteinExistence type="predicted"/>
<protein>
    <submittedName>
        <fullName evidence="5">Heavy metal-responsive transcriptional regulator</fullName>
    </submittedName>
</protein>
<evidence type="ECO:0000256" key="2">
    <source>
        <dbReference type="ARBA" id="ARBA00023125"/>
    </source>
</evidence>
<dbReference type="RefSeq" id="WP_373655077.1">
    <property type="nucleotide sequence ID" value="NZ_JBGUAW010000003.1"/>
</dbReference>
<reference evidence="5 6" key="1">
    <citation type="submission" date="2024-08" db="EMBL/GenBank/DDBJ databases">
        <title>Whole-genome sequencing of halo(alkali)philic microorganisms from hypersaline lakes.</title>
        <authorList>
            <person name="Sorokin D.Y."/>
            <person name="Merkel A.Y."/>
            <person name="Messina E."/>
            <person name="Yakimov M."/>
        </authorList>
    </citation>
    <scope>NUCLEOTIDE SEQUENCE [LARGE SCALE GENOMIC DNA]</scope>
    <source>
        <strain evidence="5 6">Cl-TMA</strain>
    </source>
</reference>
<keyword evidence="6" id="KW-1185">Reference proteome</keyword>
<evidence type="ECO:0000313" key="5">
    <source>
        <dbReference type="EMBL" id="MFA9460294.1"/>
    </source>
</evidence>
<evidence type="ECO:0000313" key="6">
    <source>
        <dbReference type="Proteomes" id="UP001575181"/>
    </source>
</evidence>
<accession>A0ABV4TT18</accession>